<dbReference type="EMBL" id="JBHSFZ010000058">
    <property type="protein sequence ID" value="MFC4595792.1"/>
    <property type="molecule type" value="Genomic_DNA"/>
</dbReference>
<keyword evidence="4" id="KW-0274">FAD</keyword>
<evidence type="ECO:0000256" key="3">
    <source>
        <dbReference type="ARBA" id="ARBA00022630"/>
    </source>
</evidence>
<feature type="domain" description="Acyl-CoA dehydrogenase/oxidase C-terminal" evidence="6">
    <location>
        <begin position="579"/>
        <end position="726"/>
    </location>
</feature>
<dbReference type="InterPro" id="IPR046373">
    <property type="entry name" value="Acyl-CoA_Oxase/DH_mid-dom_sf"/>
</dbReference>
<dbReference type="Pfam" id="PF00441">
    <property type="entry name" value="Acyl-CoA_dh_1"/>
    <property type="match status" value="2"/>
</dbReference>
<dbReference type="PANTHER" id="PTHR43292">
    <property type="entry name" value="ACYL-COA DEHYDROGENASE"/>
    <property type="match status" value="1"/>
</dbReference>
<evidence type="ECO:0000256" key="2">
    <source>
        <dbReference type="ARBA" id="ARBA00009347"/>
    </source>
</evidence>
<dbReference type="Proteomes" id="UP001595957">
    <property type="component" value="Unassembled WGS sequence"/>
</dbReference>
<evidence type="ECO:0000259" key="8">
    <source>
        <dbReference type="Pfam" id="PF02771"/>
    </source>
</evidence>
<evidence type="ECO:0000259" key="7">
    <source>
        <dbReference type="Pfam" id="PF02770"/>
    </source>
</evidence>
<dbReference type="SUPFAM" id="SSF56645">
    <property type="entry name" value="Acyl-CoA dehydrogenase NM domain-like"/>
    <property type="match status" value="2"/>
</dbReference>
<dbReference type="SUPFAM" id="SSF47203">
    <property type="entry name" value="Acyl-CoA dehydrogenase C-terminal domain-like"/>
    <property type="match status" value="2"/>
</dbReference>
<dbReference type="GO" id="GO:0016491">
    <property type="term" value="F:oxidoreductase activity"/>
    <property type="evidence" value="ECO:0007669"/>
    <property type="project" value="UniProtKB-KW"/>
</dbReference>
<feature type="domain" description="Acyl-CoA dehydrogenase/oxidase C-terminal" evidence="6">
    <location>
        <begin position="196"/>
        <end position="335"/>
    </location>
</feature>
<comment type="similarity">
    <text evidence="2">Belongs to the acyl-CoA dehydrogenase family.</text>
</comment>
<keyword evidence="3" id="KW-0285">Flavoprotein</keyword>
<dbReference type="InterPro" id="IPR006091">
    <property type="entry name" value="Acyl-CoA_Oxase/DH_mid-dom"/>
</dbReference>
<dbReference type="InterPro" id="IPR036250">
    <property type="entry name" value="AcylCo_DH-like_C"/>
</dbReference>
<dbReference type="InterPro" id="IPR052161">
    <property type="entry name" value="Mycobact_Acyl-CoA_DH"/>
</dbReference>
<dbReference type="Pfam" id="PF02770">
    <property type="entry name" value="Acyl-CoA_dh_M"/>
    <property type="match status" value="1"/>
</dbReference>
<feature type="domain" description="Acyl-CoA oxidase/dehydrogenase middle" evidence="7">
    <location>
        <begin position="472"/>
        <end position="553"/>
    </location>
</feature>
<proteinExistence type="inferred from homology"/>
<name>A0ABV9F4J4_9SPHN</name>
<dbReference type="Pfam" id="PF02771">
    <property type="entry name" value="Acyl-CoA_dh_N"/>
    <property type="match status" value="2"/>
</dbReference>
<feature type="domain" description="Acyl-CoA dehydrogenase/oxidase N-terminal" evidence="8">
    <location>
        <begin position="7"/>
        <end position="102"/>
    </location>
</feature>
<comment type="cofactor">
    <cofactor evidence="1">
        <name>FAD</name>
        <dbReference type="ChEBI" id="CHEBI:57692"/>
    </cofactor>
</comment>
<evidence type="ECO:0000313" key="9">
    <source>
        <dbReference type="EMBL" id="MFC4595792.1"/>
    </source>
</evidence>
<dbReference type="InterPro" id="IPR013786">
    <property type="entry name" value="AcylCoA_DH/ox_N"/>
</dbReference>
<dbReference type="PANTHER" id="PTHR43292:SF3">
    <property type="entry name" value="ACYL-COA DEHYDROGENASE FADE29"/>
    <property type="match status" value="1"/>
</dbReference>
<sequence length="735" mass="79001">MQLSLPEDSQPVKEMFERFFAAESTSALVREAEPTGFHAGLWKELVALEVPFMRVPASAGGGEMSLFDACLMMEEAGRRLAPAPLAESLVALRILGQVGGDAAAQWIEKVRGGETVLTFALKSVSDGRSQLVPGGAVAKGILTFDGQALAIELPGEPLDAPFSLGGNALGRFTPGTGERILLSTNADAASIWAAGLEEWKILTAAALIGLTQEALGMAAAYANERIAFGIPIGANQGLAHPLANDVIDADGAAYLLWWVLRGIAKGDTDAGATISMLSWFASRTASTAVAHALHTFGGYGLSNEYDIQLYHRRAKSWAQALGDPQTELERGGRRLLLGEAAALPDVGRVDINFEGPDTSTGLAAEVRALFDSILDPKKHRLHEYNFEAHDWDVHRAIGKAGLLFPEWPEKWGGRGADTEQVRAANKVWIDVGYAGFPRGVTGMAGKMVQLVGSPELQEEVLLPFARGEKTSCLGFTEPSGGSDVFAAKTRAVKDGDEWVINGQKMFTSGAELADYVLLLARTDPEAPKHKGLTLFLCPMKQGGVEIHPVETFMDERTNATFYEDVRISDRYRLGDVNGGARVMAMLLTTEQGGTMYHHQLREMVAAVAEWARRQERDGKPLIENSNVLARLARTYSNACVAEALNGRSTWTQMTKGQDLAFGPAAKVFSTEAFIADSADLVDLAAPESLLRGKTGLGVVEMGYRHSTATSVYAGTSEVLRSMVAERRLGLPRSRA</sequence>
<organism evidence="9 10">
    <name type="scientific">Sphingobium tyrosinilyticum</name>
    <dbReference type="NCBI Taxonomy" id="2715436"/>
    <lineage>
        <taxon>Bacteria</taxon>
        <taxon>Pseudomonadati</taxon>
        <taxon>Pseudomonadota</taxon>
        <taxon>Alphaproteobacteria</taxon>
        <taxon>Sphingomonadales</taxon>
        <taxon>Sphingomonadaceae</taxon>
        <taxon>Sphingobium</taxon>
    </lineage>
</organism>
<dbReference type="RefSeq" id="WP_380806426.1">
    <property type="nucleotide sequence ID" value="NZ_JBHSFZ010000058.1"/>
</dbReference>
<dbReference type="Gene3D" id="1.10.540.10">
    <property type="entry name" value="Acyl-CoA dehydrogenase/oxidase, N-terminal domain"/>
    <property type="match status" value="2"/>
</dbReference>
<dbReference type="InterPro" id="IPR009100">
    <property type="entry name" value="AcylCoA_DH/oxidase_NM_dom_sf"/>
</dbReference>
<keyword evidence="5 9" id="KW-0560">Oxidoreductase</keyword>
<evidence type="ECO:0000313" key="10">
    <source>
        <dbReference type="Proteomes" id="UP001595957"/>
    </source>
</evidence>
<dbReference type="Gene3D" id="2.40.110.10">
    <property type="entry name" value="Butyryl-CoA Dehydrogenase, subunit A, domain 2"/>
    <property type="match status" value="1"/>
</dbReference>
<comment type="caution">
    <text evidence="9">The sequence shown here is derived from an EMBL/GenBank/DDBJ whole genome shotgun (WGS) entry which is preliminary data.</text>
</comment>
<evidence type="ECO:0000256" key="5">
    <source>
        <dbReference type="ARBA" id="ARBA00023002"/>
    </source>
</evidence>
<dbReference type="Gene3D" id="1.20.140.10">
    <property type="entry name" value="Butyryl-CoA Dehydrogenase, subunit A, domain 3"/>
    <property type="match status" value="2"/>
</dbReference>
<evidence type="ECO:0000256" key="1">
    <source>
        <dbReference type="ARBA" id="ARBA00001974"/>
    </source>
</evidence>
<feature type="domain" description="Acyl-CoA dehydrogenase/oxidase N-terminal" evidence="8">
    <location>
        <begin position="362"/>
        <end position="468"/>
    </location>
</feature>
<dbReference type="EC" id="1.3.8.-" evidence="9"/>
<evidence type="ECO:0000259" key="6">
    <source>
        <dbReference type="Pfam" id="PF00441"/>
    </source>
</evidence>
<dbReference type="InterPro" id="IPR009075">
    <property type="entry name" value="AcylCo_DH/oxidase_C"/>
</dbReference>
<evidence type="ECO:0000256" key="4">
    <source>
        <dbReference type="ARBA" id="ARBA00022827"/>
    </source>
</evidence>
<keyword evidence="10" id="KW-1185">Reference proteome</keyword>
<reference evidence="10" key="1">
    <citation type="journal article" date="2019" name="Int. J. Syst. Evol. Microbiol.">
        <title>The Global Catalogue of Microorganisms (GCM) 10K type strain sequencing project: providing services to taxonomists for standard genome sequencing and annotation.</title>
        <authorList>
            <consortium name="The Broad Institute Genomics Platform"/>
            <consortium name="The Broad Institute Genome Sequencing Center for Infectious Disease"/>
            <person name="Wu L."/>
            <person name="Ma J."/>
        </authorList>
    </citation>
    <scope>NUCLEOTIDE SEQUENCE [LARGE SCALE GENOMIC DNA]</scope>
    <source>
        <strain evidence="10">NBRC 103632</strain>
    </source>
</reference>
<dbReference type="InterPro" id="IPR037069">
    <property type="entry name" value="AcylCoA_DH/ox_N_sf"/>
</dbReference>
<gene>
    <name evidence="9" type="ORF">ACFO3E_16650</name>
</gene>
<protein>
    <submittedName>
        <fullName evidence="9">Acyl-CoA dehydrogenase</fullName>
        <ecNumber evidence="9">1.3.8.-</ecNumber>
    </submittedName>
</protein>
<accession>A0ABV9F4J4</accession>